<feature type="region of interest" description="Disordered" evidence="1">
    <location>
        <begin position="327"/>
        <end position="346"/>
    </location>
</feature>
<protein>
    <submittedName>
        <fullName evidence="2">Uncharacterized protein</fullName>
    </submittedName>
</protein>
<feature type="compositionally biased region" description="Basic and acidic residues" evidence="1">
    <location>
        <begin position="20"/>
        <end position="35"/>
    </location>
</feature>
<feature type="compositionally biased region" description="Low complexity" evidence="1">
    <location>
        <begin position="149"/>
        <end position="158"/>
    </location>
</feature>
<evidence type="ECO:0000313" key="2">
    <source>
        <dbReference type="EMBL" id="KAF2762768.1"/>
    </source>
</evidence>
<sequence length="346" mass="35832">MTDQAGAGGGAGSPDGGAGRQEEQQQRQRTADDDDDVRIRRVADIVTSSPFPQVVIGSGTLTGATLGVLTSAHPALFAALTGLQWSLLSSTFLFTRTAYLHRGVIFSSPFSSPSSPSPSPSTSTHPSTYPSASPTQHSTAQQMHPPPKTSTAEAAKASSLAGAAAGGLTAASTRGPRNVLPGMLVFGALGLVGQSVVDFRRSGRGTTSSSTAPTTNNTTSNTTTTTTTTNNTTNNTTSSNRTTTTTTPPSTTNGTTATPGTTATKGTDSTTNKERNILQQIADSRWTPGLRTLSDGEYVAMMEEKMLRLDAEIAIVDERIARVKVKGGGERGVERGVEKKGGEDKK</sequence>
<dbReference type="OrthoDB" id="5565730at2759"/>
<feature type="region of interest" description="Disordered" evidence="1">
    <location>
        <begin position="202"/>
        <end position="273"/>
    </location>
</feature>
<keyword evidence="3" id="KW-1185">Reference proteome</keyword>
<dbReference type="RefSeq" id="XP_033605219.1">
    <property type="nucleotide sequence ID" value="XM_033745094.1"/>
</dbReference>
<gene>
    <name evidence="2" type="ORF">EJ05DRAFT_481655</name>
</gene>
<name>A0A6A6WKR2_9PEZI</name>
<dbReference type="PANTHER" id="PTHR41390:SF1">
    <property type="entry name" value="NADH-UBIQUINONE OXIDOREDUCTASE 213 KDA SUBUNIT"/>
    <property type="match status" value="1"/>
</dbReference>
<evidence type="ECO:0000313" key="3">
    <source>
        <dbReference type="Proteomes" id="UP000799437"/>
    </source>
</evidence>
<proteinExistence type="predicted"/>
<dbReference type="EMBL" id="ML996565">
    <property type="protein sequence ID" value="KAF2762768.1"/>
    <property type="molecule type" value="Genomic_DNA"/>
</dbReference>
<reference evidence="2" key="1">
    <citation type="journal article" date="2020" name="Stud. Mycol.">
        <title>101 Dothideomycetes genomes: a test case for predicting lifestyles and emergence of pathogens.</title>
        <authorList>
            <person name="Haridas S."/>
            <person name="Albert R."/>
            <person name="Binder M."/>
            <person name="Bloem J."/>
            <person name="Labutti K."/>
            <person name="Salamov A."/>
            <person name="Andreopoulos B."/>
            <person name="Baker S."/>
            <person name="Barry K."/>
            <person name="Bills G."/>
            <person name="Bluhm B."/>
            <person name="Cannon C."/>
            <person name="Castanera R."/>
            <person name="Culley D."/>
            <person name="Daum C."/>
            <person name="Ezra D."/>
            <person name="Gonzalez J."/>
            <person name="Henrissat B."/>
            <person name="Kuo A."/>
            <person name="Liang C."/>
            <person name="Lipzen A."/>
            <person name="Lutzoni F."/>
            <person name="Magnuson J."/>
            <person name="Mondo S."/>
            <person name="Nolan M."/>
            <person name="Ohm R."/>
            <person name="Pangilinan J."/>
            <person name="Park H.-J."/>
            <person name="Ramirez L."/>
            <person name="Alfaro M."/>
            <person name="Sun H."/>
            <person name="Tritt A."/>
            <person name="Yoshinaga Y."/>
            <person name="Zwiers L.-H."/>
            <person name="Turgeon B."/>
            <person name="Goodwin S."/>
            <person name="Spatafora J."/>
            <person name="Crous P."/>
            <person name="Grigoriev I."/>
        </authorList>
    </citation>
    <scope>NUCLEOTIDE SEQUENCE</scope>
    <source>
        <strain evidence="2">CBS 121739</strain>
    </source>
</reference>
<dbReference type="AlphaFoldDB" id="A0A6A6WKR2"/>
<dbReference type="PANTHER" id="PTHR41390">
    <property type="entry name" value="CHROMOSOME 7, WHOLE GENOME SHOTGUN SEQUENCE"/>
    <property type="match status" value="1"/>
</dbReference>
<feature type="compositionally biased region" description="Gly residues" evidence="1">
    <location>
        <begin position="1"/>
        <end position="19"/>
    </location>
</feature>
<evidence type="ECO:0000256" key="1">
    <source>
        <dbReference type="SAM" id="MobiDB-lite"/>
    </source>
</evidence>
<feature type="compositionally biased region" description="Low complexity" evidence="1">
    <location>
        <begin position="205"/>
        <end position="270"/>
    </location>
</feature>
<feature type="compositionally biased region" description="Low complexity" evidence="1">
    <location>
        <begin position="109"/>
        <end position="135"/>
    </location>
</feature>
<feature type="region of interest" description="Disordered" evidence="1">
    <location>
        <begin position="1"/>
        <end position="35"/>
    </location>
</feature>
<accession>A0A6A6WKR2</accession>
<organism evidence="2 3">
    <name type="scientific">Pseudovirgaria hyperparasitica</name>
    <dbReference type="NCBI Taxonomy" id="470096"/>
    <lineage>
        <taxon>Eukaryota</taxon>
        <taxon>Fungi</taxon>
        <taxon>Dikarya</taxon>
        <taxon>Ascomycota</taxon>
        <taxon>Pezizomycotina</taxon>
        <taxon>Dothideomycetes</taxon>
        <taxon>Dothideomycetes incertae sedis</taxon>
        <taxon>Acrospermales</taxon>
        <taxon>Acrospermaceae</taxon>
        <taxon>Pseudovirgaria</taxon>
    </lineage>
</organism>
<dbReference type="Proteomes" id="UP000799437">
    <property type="component" value="Unassembled WGS sequence"/>
</dbReference>
<dbReference type="GeneID" id="54486148"/>
<feature type="region of interest" description="Disordered" evidence="1">
    <location>
        <begin position="109"/>
        <end position="158"/>
    </location>
</feature>